<comment type="caution">
    <text evidence="2">The sequence shown here is derived from an EMBL/GenBank/DDBJ whole genome shotgun (WGS) entry which is preliminary data.</text>
</comment>
<organism evidence="2 4">
    <name type="scientific">Cucumis melo var. makuwa</name>
    <name type="common">Oriental melon</name>
    <dbReference type="NCBI Taxonomy" id="1194695"/>
    <lineage>
        <taxon>Eukaryota</taxon>
        <taxon>Viridiplantae</taxon>
        <taxon>Streptophyta</taxon>
        <taxon>Embryophyta</taxon>
        <taxon>Tracheophyta</taxon>
        <taxon>Spermatophyta</taxon>
        <taxon>Magnoliopsida</taxon>
        <taxon>eudicotyledons</taxon>
        <taxon>Gunneridae</taxon>
        <taxon>Pentapetalae</taxon>
        <taxon>rosids</taxon>
        <taxon>fabids</taxon>
        <taxon>Cucurbitales</taxon>
        <taxon>Cucurbitaceae</taxon>
        <taxon>Benincaseae</taxon>
        <taxon>Cucumis</taxon>
    </lineage>
</organism>
<name>A0A5D3BPK1_CUCMM</name>
<gene>
    <name evidence="2" type="ORF">E5676_scaffold109G00010</name>
    <name evidence="1" type="ORF">E6C27_scaffold43056G00060</name>
</gene>
<dbReference type="Proteomes" id="UP000321947">
    <property type="component" value="Unassembled WGS sequence"/>
</dbReference>
<proteinExistence type="predicted"/>
<evidence type="ECO:0000313" key="3">
    <source>
        <dbReference type="Proteomes" id="UP000321393"/>
    </source>
</evidence>
<sequence length="115" mass="13050">MGKVTDHFDLPKEKRVSGVMTVKVLDIIKLRYDILDHSAIVCMDIIQIDNILQKDNRDKFNVPLTSLHSSRLEDWYFDSGCFELMTINPAFFTNFKACNASHVTNGDGVRDKGLG</sequence>
<dbReference type="AlphaFoldDB" id="A0A5D3BPK1"/>
<dbReference type="EMBL" id="SSTE01015194">
    <property type="protein sequence ID" value="KAA0043505.1"/>
    <property type="molecule type" value="Genomic_DNA"/>
</dbReference>
<dbReference type="EMBL" id="SSTD01016302">
    <property type="protein sequence ID" value="TYK01134.1"/>
    <property type="molecule type" value="Genomic_DNA"/>
</dbReference>
<dbReference type="Proteomes" id="UP000321393">
    <property type="component" value="Unassembled WGS sequence"/>
</dbReference>
<evidence type="ECO:0000313" key="2">
    <source>
        <dbReference type="EMBL" id="TYK01134.1"/>
    </source>
</evidence>
<reference evidence="3 4" key="1">
    <citation type="submission" date="2019-08" db="EMBL/GenBank/DDBJ databases">
        <title>Draft genome sequences of two oriental melons (Cucumis melo L. var makuwa).</title>
        <authorList>
            <person name="Kwon S.-Y."/>
        </authorList>
    </citation>
    <scope>NUCLEOTIDE SEQUENCE [LARGE SCALE GENOMIC DNA]</scope>
    <source>
        <strain evidence="4">cv. Chang Bougi</strain>
        <strain evidence="3">cv. SW 3</strain>
        <tissue evidence="2">Leaf</tissue>
    </source>
</reference>
<protein>
    <submittedName>
        <fullName evidence="2">Gag-pol polyprotein</fullName>
    </submittedName>
</protein>
<accession>A0A5D3BPK1</accession>
<evidence type="ECO:0000313" key="1">
    <source>
        <dbReference type="EMBL" id="KAA0043505.1"/>
    </source>
</evidence>
<evidence type="ECO:0000313" key="4">
    <source>
        <dbReference type="Proteomes" id="UP000321947"/>
    </source>
</evidence>